<dbReference type="EMBL" id="JAAALK010000287">
    <property type="protein sequence ID" value="KAG8058963.1"/>
    <property type="molecule type" value="Genomic_DNA"/>
</dbReference>
<evidence type="ECO:0000313" key="3">
    <source>
        <dbReference type="Proteomes" id="UP000729402"/>
    </source>
</evidence>
<dbReference type="InterPro" id="IPR021924">
    <property type="entry name" value="DUF3537"/>
</dbReference>
<reference evidence="2" key="1">
    <citation type="journal article" date="2021" name="bioRxiv">
        <title>Whole Genome Assembly and Annotation of Northern Wild Rice, Zizania palustris L., Supports a Whole Genome Duplication in the Zizania Genus.</title>
        <authorList>
            <person name="Haas M."/>
            <person name="Kono T."/>
            <person name="Macchietto M."/>
            <person name="Millas R."/>
            <person name="McGilp L."/>
            <person name="Shao M."/>
            <person name="Duquette J."/>
            <person name="Hirsch C.N."/>
            <person name="Kimball J."/>
        </authorList>
    </citation>
    <scope>NUCLEOTIDE SEQUENCE</scope>
    <source>
        <tissue evidence="2">Fresh leaf tissue</tissue>
    </source>
</reference>
<keyword evidence="1" id="KW-1133">Transmembrane helix</keyword>
<feature type="transmembrane region" description="Helical" evidence="1">
    <location>
        <begin position="103"/>
        <end position="123"/>
    </location>
</feature>
<dbReference type="AlphaFoldDB" id="A0A8J5RVG9"/>
<dbReference type="PANTHER" id="PTHR31963">
    <property type="entry name" value="RAS GUANINE NUCLEOTIDE EXCHANGE FACTOR K"/>
    <property type="match status" value="1"/>
</dbReference>
<proteinExistence type="predicted"/>
<name>A0A8J5RVG9_ZIZPA</name>
<accession>A0A8J5RVG9</accession>
<feature type="transmembrane region" description="Helical" evidence="1">
    <location>
        <begin position="207"/>
        <end position="225"/>
    </location>
</feature>
<gene>
    <name evidence="2" type="ORF">GUJ93_ZPchr0002g25018</name>
</gene>
<protein>
    <submittedName>
        <fullName evidence="2">Uncharacterized protein</fullName>
    </submittedName>
</protein>
<comment type="caution">
    <text evidence="2">The sequence shown here is derived from an EMBL/GenBank/DDBJ whole genome shotgun (WGS) entry which is preliminary data.</text>
</comment>
<sequence>MEDEHKLPELELASAGLSRLREWSRRPLCCCVGRCRRRRTARSESDEWDELYGRFLACLRWMCVDHSSTARSAGSWVVFLLLAIAAPLGVQFTLPGSAPQRPFVWHVQVSLIIVASLANLSLYELTRGGLQRMLYLNRLRRDSEDVPAGYTLGYTQQLSCSFRLLAYFVGPCSILEAAYKVYWYFAAASFHSPWWSAAGCVIEIVSWVYRTAVFFMVCILFRLICHLQILRMMRFAQEFTRSADVADVLEHHRQIKDHLRSISHEYRRFILLSIVVAIASQFAALLATTRPHAEINLATAGELVLCSFSLIVGLLLCLYSAAKIPHRTQAIKSVAAEWHANVTIRAINNDHANVTIAISNDLDNPYWYQRLPSVISYRMPSGDVLDYDDDDGTVRDYSLYRSNFVRFQSDCSCFEKRQALVTYLENNRAGITVYGFVVDQTWLHGLFMIELSLVLWLLGKTG</sequence>
<dbReference type="Proteomes" id="UP000729402">
    <property type="component" value="Unassembled WGS sequence"/>
</dbReference>
<reference evidence="2" key="2">
    <citation type="submission" date="2021-02" db="EMBL/GenBank/DDBJ databases">
        <authorList>
            <person name="Kimball J.A."/>
            <person name="Haas M.W."/>
            <person name="Macchietto M."/>
            <person name="Kono T."/>
            <person name="Duquette J."/>
            <person name="Shao M."/>
        </authorList>
    </citation>
    <scope>NUCLEOTIDE SEQUENCE</scope>
    <source>
        <tissue evidence="2">Fresh leaf tissue</tissue>
    </source>
</reference>
<feature type="transmembrane region" description="Helical" evidence="1">
    <location>
        <begin position="164"/>
        <end position="187"/>
    </location>
</feature>
<evidence type="ECO:0000256" key="1">
    <source>
        <dbReference type="SAM" id="Phobius"/>
    </source>
</evidence>
<feature type="transmembrane region" description="Helical" evidence="1">
    <location>
        <begin position="269"/>
        <end position="288"/>
    </location>
</feature>
<keyword evidence="3" id="KW-1185">Reference proteome</keyword>
<keyword evidence="1" id="KW-0812">Transmembrane</keyword>
<keyword evidence="1" id="KW-0472">Membrane</keyword>
<feature type="transmembrane region" description="Helical" evidence="1">
    <location>
        <begin position="300"/>
        <end position="322"/>
    </location>
</feature>
<organism evidence="2 3">
    <name type="scientific">Zizania palustris</name>
    <name type="common">Northern wild rice</name>
    <dbReference type="NCBI Taxonomy" id="103762"/>
    <lineage>
        <taxon>Eukaryota</taxon>
        <taxon>Viridiplantae</taxon>
        <taxon>Streptophyta</taxon>
        <taxon>Embryophyta</taxon>
        <taxon>Tracheophyta</taxon>
        <taxon>Spermatophyta</taxon>
        <taxon>Magnoliopsida</taxon>
        <taxon>Liliopsida</taxon>
        <taxon>Poales</taxon>
        <taxon>Poaceae</taxon>
        <taxon>BOP clade</taxon>
        <taxon>Oryzoideae</taxon>
        <taxon>Oryzeae</taxon>
        <taxon>Zizaniinae</taxon>
        <taxon>Zizania</taxon>
    </lineage>
</organism>
<feature type="transmembrane region" description="Helical" evidence="1">
    <location>
        <begin position="76"/>
        <end position="97"/>
    </location>
</feature>
<evidence type="ECO:0000313" key="2">
    <source>
        <dbReference type="EMBL" id="KAG8058963.1"/>
    </source>
</evidence>
<dbReference type="OrthoDB" id="1916325at2759"/>
<dbReference type="Pfam" id="PF12056">
    <property type="entry name" value="DUF3537"/>
    <property type="match status" value="1"/>
</dbReference>
<dbReference type="PANTHER" id="PTHR31963:SF29">
    <property type="entry name" value="OS02G0566400 PROTEIN"/>
    <property type="match status" value="1"/>
</dbReference>